<dbReference type="InterPro" id="IPR047187">
    <property type="entry name" value="SF1_C_Upf1"/>
</dbReference>
<evidence type="ECO:0000256" key="6">
    <source>
        <dbReference type="ARBA" id="ARBA00022741"/>
    </source>
</evidence>
<keyword evidence="16" id="KW-1185">Reference proteome</keyword>
<evidence type="ECO:0000256" key="12">
    <source>
        <dbReference type="PROSITE-ProRule" id="PRU01341"/>
    </source>
</evidence>
<dbReference type="GO" id="GO:0008270">
    <property type="term" value="F:zinc ion binding"/>
    <property type="evidence" value="ECO:0007669"/>
    <property type="project" value="UniProtKB-UniRule"/>
</dbReference>
<dbReference type="InterPro" id="IPR040812">
    <property type="entry name" value="UPF1_1B_dom"/>
</dbReference>
<dbReference type="InterPro" id="IPR027417">
    <property type="entry name" value="P-loop_NTPase"/>
</dbReference>
<feature type="region of interest" description="C3H" evidence="12">
    <location>
        <begin position="105"/>
        <end position="137"/>
    </location>
</feature>
<dbReference type="InterPro" id="IPR041679">
    <property type="entry name" value="DNA2/NAM7-like_C"/>
</dbReference>
<dbReference type="CDD" id="cd21400">
    <property type="entry name" value="ZBD_UPF1-like"/>
    <property type="match status" value="1"/>
</dbReference>
<dbReference type="GO" id="GO:0036464">
    <property type="term" value="C:cytoplasmic ribonucleoprotein granule"/>
    <property type="evidence" value="ECO:0007669"/>
    <property type="project" value="UniProtKB-SubCell"/>
</dbReference>
<evidence type="ECO:0000256" key="7">
    <source>
        <dbReference type="ARBA" id="ARBA00022771"/>
    </source>
</evidence>
<dbReference type="FunFam" id="3.40.50.300:FF:000097">
    <property type="entry name" value="Regulator of nonsense transcripts 1"/>
    <property type="match status" value="1"/>
</dbReference>
<evidence type="ECO:0000259" key="14">
    <source>
        <dbReference type="PROSITE" id="PS51997"/>
    </source>
</evidence>
<dbReference type="Gene3D" id="3.40.50.300">
    <property type="entry name" value="P-loop containing nucleotide triphosphate hydrolases"/>
    <property type="match status" value="2"/>
</dbReference>
<keyword evidence="6" id="KW-0547">Nucleotide-binding</keyword>
<dbReference type="Pfam" id="PF13087">
    <property type="entry name" value="AAA_12"/>
    <property type="match status" value="1"/>
</dbReference>
<keyword evidence="7 12" id="KW-0863">Zinc-finger</keyword>
<keyword evidence="10 12" id="KW-0862">Zinc</keyword>
<dbReference type="GO" id="GO:1903313">
    <property type="term" value="P:positive regulation of mRNA metabolic process"/>
    <property type="evidence" value="ECO:0007669"/>
    <property type="project" value="UniProtKB-ARBA"/>
</dbReference>
<feature type="compositionally biased region" description="Low complexity" evidence="13">
    <location>
        <begin position="1097"/>
        <end position="1125"/>
    </location>
</feature>
<dbReference type="KEGG" id="scac:106087550"/>
<dbReference type="CDD" id="cd18039">
    <property type="entry name" value="DEXXQc_UPF1"/>
    <property type="match status" value="1"/>
</dbReference>
<feature type="region of interest" description="CC/SHH/C" evidence="12">
    <location>
        <begin position="119"/>
        <end position="147"/>
    </location>
</feature>
<dbReference type="GO" id="GO:0016787">
    <property type="term" value="F:hydrolase activity"/>
    <property type="evidence" value="ECO:0007669"/>
    <property type="project" value="UniProtKB-KW"/>
</dbReference>
<feature type="region of interest" description="Disordered" evidence="13">
    <location>
        <begin position="1085"/>
        <end position="1125"/>
    </location>
</feature>
<accession>A0A1I8PHH0</accession>
<feature type="domain" description="Upf1" evidence="14">
    <location>
        <begin position="97"/>
        <end position="254"/>
    </location>
</feature>
<reference evidence="15" key="1">
    <citation type="submission" date="2020-05" db="UniProtKB">
        <authorList>
            <consortium name="EnsemblMetazoa"/>
        </authorList>
    </citation>
    <scope>IDENTIFICATION</scope>
    <source>
        <strain evidence="15">USDA</strain>
    </source>
</reference>
<evidence type="ECO:0000256" key="10">
    <source>
        <dbReference type="ARBA" id="ARBA00022833"/>
    </source>
</evidence>
<keyword evidence="8" id="KW-0378">Hydrolase</keyword>
<sequence length="1219" mass="134320">MSVDAYGPSSQNLTFLDTEENDLIGGGTQASDFDYRDLTLASQTQSQLEGGLLSSSGGISSQTFGRKLDLQTKLGTANGSTDLQFEEEDEDNALCTVDVLPNHACKYCGIHDPGTVVMCNNCKKWFCNGRGSTSGSHIVNHLVRAKHREVTLHSEGPLGETVLECYSCGVRNVFVLGFIPAKADSVVVLLCRQPCAAQNSLKDMNWDQDQWKPLISDRSFLSWLVKVPTEQEQLRARQISAAQINKLEELWKDNIEATFQDLEKPGIDTEPSQVLLRYEDGYQYEKIFAPLVMLEAEYDKKLKESQTQEGIEVRWDVGLNKKTIAYFTLAKTDSDMKLMHGDELRLRYVGELHKAWDAIGHVIKVPDNFGEDVGLELKSSAKAPIQCTSNFAVDFIWKCTSFDRMRRALKVFAIDRNSVSNYIYSRLLGHGRHDGSDEVVFRGPPPKLYSAPNLPDLNRSQVYAVKHALQRPLSLIQGPPGTGKTVTSATIVYQLVKQHGGTVLVCAPSNTAVDQLTEKIHRTNLKVVRVCAKSREAIDSPVNFLALHNQIRNMETNIELKKLQQLKDETGELSSADEKRYRSLKRTSENQLLEAADVICCTCVGAGDARLQRIKFTSILIDESMQSTEPECMVPVVLGAKQLILVGDHCQLGPVVMCKKAARAGLSQSLFERLVVLGIRPFRLEVQYRMHPELSQFPSNFFYEGSLQNGVCAEDRKLKIDFPWPQPDRPMFFLVTQGQEEIAGSGTSYLNRTEAANVEKITTRFLKAGVKPEQIGIITPYEGQRAYLVQYMQYQGSLHSKLYQEIEIASVDAFQGREKDIIIMSCVRSNEKQGIGFLSDPRRLNVALTRSKYGTIIVGNPKILSKQPLWNHLLNFYKDRKVLVEGSLNNLRESLIQFQKPKKLVNTLNMGAHFMSTMMADAREAIIPGSFYDRSGQFGYTGGTTSNNYGYNFGNNLIGGNNSGFSFANNTHMQGMGGMNNSSHLNSFMSSQAGGGASSGGGFGAPGAQRHNVNQMANNQLGGGSNNQQWHNFQHDSISYISTERAQAAMNNMPVPVGMFMNMSNIPPRFYNQHQQAIQAAAKQGRRAAAPPSINMAPGHNAAKNAANKAPGKGRNAAGTTPSTTNALTSNAVAAAAAAASATSSQNSSAILTQKNMSQQMSQNVFPGLSQQPELSQDFGQISQMDGILSQDVGFGTDALNNDRLNLGLNSQSQFSQPY</sequence>
<keyword evidence="4" id="KW-0963">Cytoplasm</keyword>
<keyword evidence="11" id="KW-0067">ATP-binding</keyword>
<dbReference type="InterPro" id="IPR045055">
    <property type="entry name" value="DNA2/NAM7-like"/>
</dbReference>
<dbReference type="Gene3D" id="2.40.30.230">
    <property type="match status" value="1"/>
</dbReference>
<dbReference type="Proteomes" id="UP000095300">
    <property type="component" value="Unassembled WGS sequence"/>
</dbReference>
<dbReference type="Gene3D" id="6.10.140.1240">
    <property type="match status" value="1"/>
</dbReference>
<dbReference type="PROSITE" id="PS51997">
    <property type="entry name" value="UPF1_CH_RICH"/>
    <property type="match status" value="1"/>
</dbReference>
<keyword evidence="9" id="KW-0347">Helicase</keyword>
<keyword evidence="5 12" id="KW-0479">Metal-binding</keyword>
<evidence type="ECO:0000313" key="15">
    <source>
        <dbReference type="EnsemblMetazoa" id="SCAU008125-PA"/>
    </source>
</evidence>
<name>A0A1I8PHH0_STOCA</name>
<evidence type="ECO:0000256" key="2">
    <source>
        <dbReference type="ARBA" id="ARBA00007913"/>
    </source>
</evidence>
<dbReference type="GO" id="GO:0003678">
    <property type="term" value="F:DNA helicase activity"/>
    <property type="evidence" value="ECO:0007669"/>
    <property type="project" value="UniProtKB-EC"/>
</dbReference>
<dbReference type="SUPFAM" id="SSF52540">
    <property type="entry name" value="P-loop containing nucleoside triphosphate hydrolases"/>
    <property type="match status" value="1"/>
</dbReference>
<evidence type="ECO:0000256" key="9">
    <source>
        <dbReference type="ARBA" id="ARBA00022806"/>
    </source>
</evidence>
<dbReference type="VEuPathDB" id="VectorBase:SCAU008125"/>
<dbReference type="GO" id="GO:0000184">
    <property type="term" value="P:nuclear-transcribed mRNA catabolic process, nonsense-mediated decay"/>
    <property type="evidence" value="ECO:0007669"/>
    <property type="project" value="InterPro"/>
</dbReference>
<gene>
    <name evidence="15" type="primary">106087550</name>
</gene>
<dbReference type="PANTHER" id="PTHR10887">
    <property type="entry name" value="DNA2/NAM7 HELICASE FAMILY"/>
    <property type="match status" value="1"/>
</dbReference>
<evidence type="ECO:0000256" key="1">
    <source>
        <dbReference type="ARBA" id="ARBA00004331"/>
    </source>
</evidence>
<dbReference type="CDD" id="cd18808">
    <property type="entry name" value="SF1_C_Upf1"/>
    <property type="match status" value="1"/>
</dbReference>
<evidence type="ECO:0000256" key="5">
    <source>
        <dbReference type="ARBA" id="ARBA00022723"/>
    </source>
</evidence>
<dbReference type="OrthoDB" id="6513042at2759"/>
<feature type="region of interest" description="C4" evidence="12">
    <location>
        <begin position="165"/>
        <end position="195"/>
    </location>
</feature>
<dbReference type="CDD" id="cd21407">
    <property type="entry name" value="1B_UPF1-like"/>
    <property type="match status" value="1"/>
</dbReference>
<organism evidence="15 16">
    <name type="scientific">Stomoxys calcitrans</name>
    <name type="common">Stable fly</name>
    <name type="synonym">Conops calcitrans</name>
    <dbReference type="NCBI Taxonomy" id="35570"/>
    <lineage>
        <taxon>Eukaryota</taxon>
        <taxon>Metazoa</taxon>
        <taxon>Ecdysozoa</taxon>
        <taxon>Arthropoda</taxon>
        <taxon>Hexapoda</taxon>
        <taxon>Insecta</taxon>
        <taxon>Pterygota</taxon>
        <taxon>Neoptera</taxon>
        <taxon>Endopterygota</taxon>
        <taxon>Diptera</taxon>
        <taxon>Brachycera</taxon>
        <taxon>Muscomorpha</taxon>
        <taxon>Muscoidea</taxon>
        <taxon>Muscidae</taxon>
        <taxon>Stomoxys</taxon>
    </lineage>
</organism>
<dbReference type="GO" id="GO:0003723">
    <property type="term" value="F:RNA binding"/>
    <property type="evidence" value="ECO:0007669"/>
    <property type="project" value="InterPro"/>
</dbReference>
<protein>
    <recommendedName>
        <fullName evidence="3">DNA helicase</fullName>
        <ecNumber evidence="3">3.6.4.12</ecNumber>
    </recommendedName>
</protein>
<comment type="similarity">
    <text evidence="2">Belongs to the DNA2/NAM7 helicase family.</text>
</comment>
<dbReference type="Pfam" id="PF18141">
    <property type="entry name" value="UPF1_1B_dom"/>
    <property type="match status" value="1"/>
</dbReference>
<dbReference type="GO" id="GO:0005524">
    <property type="term" value="F:ATP binding"/>
    <property type="evidence" value="ECO:0007669"/>
    <property type="project" value="UniProtKB-KW"/>
</dbReference>
<dbReference type="Pfam" id="PF13086">
    <property type="entry name" value="AAA_11"/>
    <property type="match status" value="1"/>
</dbReference>
<evidence type="ECO:0000256" key="3">
    <source>
        <dbReference type="ARBA" id="ARBA00012551"/>
    </source>
</evidence>
<dbReference type="PANTHER" id="PTHR10887:SF364">
    <property type="entry name" value="REGULATOR OF NONSENSE TRANSCRIPTS 1"/>
    <property type="match status" value="1"/>
</dbReference>
<evidence type="ECO:0000256" key="11">
    <source>
        <dbReference type="ARBA" id="ARBA00022840"/>
    </source>
</evidence>
<dbReference type="EnsemblMetazoa" id="SCAU008125-RA">
    <property type="protein sequence ID" value="SCAU008125-PA"/>
    <property type="gene ID" value="SCAU008125"/>
</dbReference>
<evidence type="ECO:0000313" key="16">
    <source>
        <dbReference type="Proteomes" id="UP000095300"/>
    </source>
</evidence>
<dbReference type="EC" id="3.6.4.12" evidence="3"/>
<dbReference type="InterPro" id="IPR041677">
    <property type="entry name" value="DNA2/NAM7_AAA_11"/>
</dbReference>
<dbReference type="FunFam" id="2.40.30.230:FF:000001">
    <property type="entry name" value="Regulator of nonsense transcripts 1"/>
    <property type="match status" value="1"/>
</dbReference>
<evidence type="ECO:0000256" key="13">
    <source>
        <dbReference type="SAM" id="MobiDB-lite"/>
    </source>
</evidence>
<proteinExistence type="inferred from homology"/>
<dbReference type="STRING" id="35570.A0A1I8PHH0"/>
<dbReference type="InterPro" id="IPR018999">
    <property type="entry name" value="UPF1_CH/ZBD"/>
</dbReference>
<evidence type="ECO:0000256" key="4">
    <source>
        <dbReference type="ARBA" id="ARBA00022490"/>
    </source>
</evidence>
<evidence type="ECO:0000256" key="8">
    <source>
        <dbReference type="ARBA" id="ARBA00022801"/>
    </source>
</evidence>
<dbReference type="AlphaFoldDB" id="A0A1I8PHH0"/>
<dbReference type="Pfam" id="PF09416">
    <property type="entry name" value="UPF1_Zn_bind"/>
    <property type="match status" value="1"/>
</dbReference>
<dbReference type="GO" id="GO:0003724">
    <property type="term" value="F:RNA helicase activity"/>
    <property type="evidence" value="ECO:0007669"/>
    <property type="project" value="InterPro"/>
</dbReference>
<comment type="subcellular location">
    <subcellularLocation>
        <location evidence="1">Cytoplasm</location>
        <location evidence="1">Cytoplasmic ribonucleoprotein granule</location>
    </subcellularLocation>
</comment>